<gene>
    <name evidence="1" type="ORF">SAMN05216199_2321</name>
</gene>
<dbReference type="PANTHER" id="PTHR30283:SF4">
    <property type="entry name" value="PEROXIDE STRESS RESISTANCE PROTEIN YAAA"/>
    <property type="match status" value="1"/>
</dbReference>
<name>A0A1H9V6K4_9MICO</name>
<dbReference type="OrthoDB" id="3210767at2"/>
<dbReference type="Proteomes" id="UP000199019">
    <property type="component" value="Unassembled WGS sequence"/>
</dbReference>
<evidence type="ECO:0008006" key="3">
    <source>
        <dbReference type="Google" id="ProtNLM"/>
    </source>
</evidence>
<proteinExistence type="predicted"/>
<evidence type="ECO:0000313" key="1">
    <source>
        <dbReference type="EMBL" id="SES17199.1"/>
    </source>
</evidence>
<evidence type="ECO:0000313" key="2">
    <source>
        <dbReference type="Proteomes" id="UP000199019"/>
    </source>
</evidence>
<dbReference type="InterPro" id="IPR005583">
    <property type="entry name" value="YaaA"/>
</dbReference>
<dbReference type="Pfam" id="PF03883">
    <property type="entry name" value="H2O2_YaaD"/>
    <property type="match status" value="1"/>
</dbReference>
<dbReference type="STRING" id="587636.SAMN05216199_2321"/>
<dbReference type="AlphaFoldDB" id="A0A1H9V6K4"/>
<reference evidence="2" key="1">
    <citation type="submission" date="2016-10" db="EMBL/GenBank/DDBJ databases">
        <authorList>
            <person name="Varghese N."/>
            <person name="Submissions S."/>
        </authorList>
    </citation>
    <scope>NUCLEOTIDE SEQUENCE [LARGE SCALE GENOMIC DNA]</scope>
    <source>
        <strain evidence="2">CGMCC 1.6963</strain>
    </source>
</reference>
<accession>A0A1H9V6K4</accession>
<dbReference type="GO" id="GO:0033194">
    <property type="term" value="P:response to hydroperoxide"/>
    <property type="evidence" value="ECO:0007669"/>
    <property type="project" value="TreeGrafter"/>
</dbReference>
<protein>
    <recommendedName>
        <fullName evidence="3">Peroxide stress protein YaaA</fullName>
    </recommendedName>
</protein>
<dbReference type="GO" id="GO:0005829">
    <property type="term" value="C:cytosol"/>
    <property type="evidence" value="ECO:0007669"/>
    <property type="project" value="TreeGrafter"/>
</dbReference>
<dbReference type="PANTHER" id="PTHR30283">
    <property type="entry name" value="PEROXIDE STRESS RESPONSE PROTEIN YAAA"/>
    <property type="match status" value="1"/>
</dbReference>
<dbReference type="RefSeq" id="WP_091758202.1">
    <property type="nucleotide sequence ID" value="NZ_FOHB01000003.1"/>
</dbReference>
<sequence length="248" mass="26386">MLILLPPSESKTGRTRGRPLSLSSLSFGELTDTRRTVATALAKVSAHPDAFEVLGVSPSLTTEVARNLVLETAPSLPAARVYTGVLYDALDLASLDTAARRRANRWLVTVSALFGAVRPTDAIVPYRLSMAVNLPGVGPLASAWKPELARVLPAAAGRGVVVDCRSSTYAAAWTPSGDLTERWVQVRVPGATHMAKHTRGLVARHLCVTGAAPRTAPALAEALQDAFEVRLTEPRRAGQPWVLDATAR</sequence>
<keyword evidence="2" id="KW-1185">Reference proteome</keyword>
<organism evidence="1 2">
    <name type="scientific">Pedococcus cremeus</name>
    <dbReference type="NCBI Taxonomy" id="587636"/>
    <lineage>
        <taxon>Bacteria</taxon>
        <taxon>Bacillati</taxon>
        <taxon>Actinomycetota</taxon>
        <taxon>Actinomycetes</taxon>
        <taxon>Micrococcales</taxon>
        <taxon>Intrasporangiaceae</taxon>
        <taxon>Pedococcus</taxon>
    </lineage>
</organism>
<dbReference type="EMBL" id="FOHB01000003">
    <property type="protein sequence ID" value="SES17199.1"/>
    <property type="molecule type" value="Genomic_DNA"/>
</dbReference>